<reference evidence="1 2" key="1">
    <citation type="submission" date="2018-03" db="EMBL/GenBank/DDBJ databases">
        <title>Draft genome sequence of Rohu Carp (Labeo rohita).</title>
        <authorList>
            <person name="Das P."/>
            <person name="Kushwaha B."/>
            <person name="Joshi C.G."/>
            <person name="Kumar D."/>
            <person name="Nagpure N.S."/>
            <person name="Sahoo L."/>
            <person name="Das S.P."/>
            <person name="Bit A."/>
            <person name="Patnaik S."/>
            <person name="Meher P.K."/>
            <person name="Jayasankar P."/>
            <person name="Koringa P.G."/>
            <person name="Patel N.V."/>
            <person name="Hinsu A.T."/>
            <person name="Kumar R."/>
            <person name="Pandey M."/>
            <person name="Agarwal S."/>
            <person name="Srivastava S."/>
            <person name="Singh M."/>
            <person name="Iquebal M.A."/>
            <person name="Jaiswal S."/>
            <person name="Angadi U.B."/>
            <person name="Kumar N."/>
            <person name="Raza M."/>
            <person name="Shah T.M."/>
            <person name="Rai A."/>
            <person name="Jena J.K."/>
        </authorList>
    </citation>
    <scope>NUCLEOTIDE SEQUENCE [LARGE SCALE GENOMIC DNA]</scope>
    <source>
        <strain evidence="1">DASCIFA01</strain>
        <tissue evidence="1">Testis</tissue>
    </source>
</reference>
<accession>A0A498MYN0</accession>
<dbReference type="AlphaFoldDB" id="A0A498MYN0"/>
<gene>
    <name evidence="1" type="ORF">ROHU_023897</name>
</gene>
<evidence type="ECO:0000313" key="2">
    <source>
        <dbReference type="Proteomes" id="UP000290572"/>
    </source>
</evidence>
<keyword evidence="2" id="KW-1185">Reference proteome</keyword>
<proteinExistence type="predicted"/>
<protein>
    <submittedName>
        <fullName evidence="1">Uncharacterized protein</fullName>
    </submittedName>
</protein>
<evidence type="ECO:0000313" key="1">
    <source>
        <dbReference type="EMBL" id="RXN21765.1"/>
    </source>
</evidence>
<name>A0A498MYN0_LABRO</name>
<comment type="caution">
    <text evidence="1">The sequence shown here is derived from an EMBL/GenBank/DDBJ whole genome shotgun (WGS) entry which is preliminary data.</text>
</comment>
<organism evidence="1 2">
    <name type="scientific">Labeo rohita</name>
    <name type="common">Indian major carp</name>
    <name type="synonym">Cyprinus rohita</name>
    <dbReference type="NCBI Taxonomy" id="84645"/>
    <lineage>
        <taxon>Eukaryota</taxon>
        <taxon>Metazoa</taxon>
        <taxon>Chordata</taxon>
        <taxon>Craniata</taxon>
        <taxon>Vertebrata</taxon>
        <taxon>Euteleostomi</taxon>
        <taxon>Actinopterygii</taxon>
        <taxon>Neopterygii</taxon>
        <taxon>Teleostei</taxon>
        <taxon>Ostariophysi</taxon>
        <taxon>Cypriniformes</taxon>
        <taxon>Cyprinidae</taxon>
        <taxon>Labeoninae</taxon>
        <taxon>Labeonini</taxon>
        <taxon>Labeo</taxon>
    </lineage>
</organism>
<dbReference type="EMBL" id="QBIY01012608">
    <property type="protein sequence ID" value="RXN21765.1"/>
    <property type="molecule type" value="Genomic_DNA"/>
</dbReference>
<dbReference type="Proteomes" id="UP000290572">
    <property type="component" value="Unassembled WGS sequence"/>
</dbReference>
<sequence length="67" mass="7549">MGKASVCQSRTERLFSLSSSGSRSFLTHNSQWCRVIGRQPESVTRIQLILNDTPEALTPMRPWLASQ</sequence>